<reference evidence="2 3" key="1">
    <citation type="submission" date="2018-09" db="EMBL/GenBank/DDBJ databases">
        <title>Genomic Encyclopedia of Archaeal and Bacterial Type Strains, Phase II (KMG-II): from individual species to whole genera.</title>
        <authorList>
            <person name="Goeker M."/>
        </authorList>
    </citation>
    <scope>NUCLEOTIDE SEQUENCE [LARGE SCALE GENOMIC DNA]</scope>
    <source>
        <strain evidence="2 3">DSM 13151</strain>
    </source>
</reference>
<feature type="region of interest" description="Disordered" evidence="1">
    <location>
        <begin position="1"/>
        <end position="25"/>
    </location>
</feature>
<feature type="compositionally biased region" description="Polar residues" evidence="1">
    <location>
        <begin position="1"/>
        <end position="12"/>
    </location>
</feature>
<dbReference type="EMBL" id="RAPO01000009">
    <property type="protein sequence ID" value="RKD86269.1"/>
    <property type="molecule type" value="Genomic_DNA"/>
</dbReference>
<dbReference type="RefSeq" id="WP_120246871.1">
    <property type="nucleotide sequence ID" value="NZ_RAPO01000009.1"/>
</dbReference>
<evidence type="ECO:0000256" key="1">
    <source>
        <dbReference type="SAM" id="MobiDB-lite"/>
    </source>
</evidence>
<feature type="compositionally biased region" description="Basic and acidic residues" evidence="1">
    <location>
        <begin position="137"/>
        <end position="150"/>
    </location>
</feature>
<evidence type="ECO:0000313" key="2">
    <source>
        <dbReference type="EMBL" id="RKD86269.1"/>
    </source>
</evidence>
<evidence type="ECO:0000313" key="3">
    <source>
        <dbReference type="Proteomes" id="UP000283805"/>
    </source>
</evidence>
<keyword evidence="3" id="KW-1185">Reference proteome</keyword>
<feature type="region of interest" description="Disordered" evidence="1">
    <location>
        <begin position="130"/>
        <end position="155"/>
    </location>
</feature>
<proteinExistence type="predicted"/>
<gene>
    <name evidence="2" type="ORF">ATJ93_4596</name>
</gene>
<accession>A0A3R7HFP1</accession>
<dbReference type="Proteomes" id="UP000283805">
    <property type="component" value="Unassembled WGS sequence"/>
</dbReference>
<sequence length="316" mass="34099">MLEGSASPSNQLAVDRPTRGADRNRDLVKRADPATDELLLPSLEKGITLLDINGDGDVPVLQSLVLDHLLLNVGPAFWVDANSHATTTGLARVAPSQRLLDRIHVARGFTPYQHYGAICDLPTAVNQSIQQSTAKADTSRRKATNRDGESSPHTPSLLVVPAVDVQYRADDTLREAHSETLQARTLARLATYAEGYDIPVLVTRSKRDEFTAPIATVADHHLKCEQTRMGPRFVGEEFETLVYPVDDGAYYQTTFAYWQQLLGARAKQLGLEPATPSTSSERAASIGTGVTAGGETATLTANPLLDAWTAADTGGR</sequence>
<dbReference type="AlphaFoldDB" id="A0A3R7HFP1"/>
<name>A0A3R7HFP1_9EURY</name>
<feature type="compositionally biased region" description="Basic and acidic residues" evidence="1">
    <location>
        <begin position="16"/>
        <end position="25"/>
    </location>
</feature>
<organism evidence="2 3">
    <name type="scientific">Halopiger aswanensis</name>
    <dbReference type="NCBI Taxonomy" id="148449"/>
    <lineage>
        <taxon>Archaea</taxon>
        <taxon>Methanobacteriati</taxon>
        <taxon>Methanobacteriota</taxon>
        <taxon>Stenosarchaea group</taxon>
        <taxon>Halobacteria</taxon>
        <taxon>Halobacteriales</taxon>
        <taxon>Natrialbaceae</taxon>
        <taxon>Halopiger</taxon>
    </lineage>
</organism>
<comment type="caution">
    <text evidence="2">The sequence shown here is derived from an EMBL/GenBank/DDBJ whole genome shotgun (WGS) entry which is preliminary data.</text>
</comment>
<protein>
    <submittedName>
        <fullName evidence="2">Uncharacterized protein</fullName>
    </submittedName>
</protein>